<dbReference type="PANTHER" id="PTHR42734">
    <property type="entry name" value="METAL TRANSPORT SYSTEM ATP-BINDING PROTEIN TM_0124-RELATED"/>
    <property type="match status" value="1"/>
</dbReference>
<dbReference type="GO" id="GO:0005524">
    <property type="term" value="F:ATP binding"/>
    <property type="evidence" value="ECO:0007669"/>
    <property type="project" value="UniProtKB-KW"/>
</dbReference>
<accession>A0A081BH59</accession>
<dbReference type="InterPro" id="IPR050153">
    <property type="entry name" value="Metal_Ion_Import_ABC"/>
</dbReference>
<dbReference type="RefSeq" id="WP_034526581.1">
    <property type="nucleotide sequence ID" value="NZ_BBAZ01000005.1"/>
</dbReference>
<dbReference type="STRING" id="1291743.LOSG293_050470"/>
<proteinExistence type="predicted"/>
<keyword evidence="2" id="KW-0547">Nucleotide-binding</keyword>
<dbReference type="eggNOG" id="COG1121">
    <property type="taxonomic scope" value="Bacteria"/>
</dbReference>
<dbReference type="OrthoDB" id="9806726at2"/>
<dbReference type="AlphaFoldDB" id="A0A081BH59"/>
<dbReference type="EMBL" id="BBJM01000005">
    <property type="protein sequence ID" value="GAK47377.1"/>
    <property type="molecule type" value="Genomic_DNA"/>
</dbReference>
<dbReference type="CDD" id="cd03235">
    <property type="entry name" value="ABC_Metallic_Cations"/>
    <property type="match status" value="1"/>
</dbReference>
<evidence type="ECO:0000256" key="2">
    <source>
        <dbReference type="ARBA" id="ARBA00022741"/>
    </source>
</evidence>
<dbReference type="GO" id="GO:0016887">
    <property type="term" value="F:ATP hydrolysis activity"/>
    <property type="evidence" value="ECO:0007669"/>
    <property type="project" value="InterPro"/>
</dbReference>
<keyword evidence="1" id="KW-0813">Transport</keyword>
<gene>
    <name evidence="5" type="ORF">LOSG293_050470</name>
</gene>
<dbReference type="Pfam" id="PF00005">
    <property type="entry name" value="ABC_tran"/>
    <property type="match status" value="1"/>
</dbReference>
<evidence type="ECO:0000313" key="5">
    <source>
        <dbReference type="EMBL" id="GAK47377.1"/>
    </source>
</evidence>
<keyword evidence="3 5" id="KW-0067">ATP-binding</keyword>
<dbReference type="SMART" id="SM00382">
    <property type="entry name" value="AAA"/>
    <property type="match status" value="1"/>
</dbReference>
<keyword evidence="6" id="KW-1185">Reference proteome</keyword>
<dbReference type="Proteomes" id="UP000028700">
    <property type="component" value="Unassembled WGS sequence"/>
</dbReference>
<protein>
    <submittedName>
        <fullName evidence="5">Zinc/manganese transport system ATP-binding protein</fullName>
    </submittedName>
</protein>
<evidence type="ECO:0000256" key="1">
    <source>
        <dbReference type="ARBA" id="ARBA00022448"/>
    </source>
</evidence>
<sequence length="235" mass="26209">MTDPILQIKDLTAGYADSSTPVIKHLNYTLNRGDFLSIVGENGVGKTTLMKTILRQLKPESGSISYYPDDHAVHIGYVPQFRNIDGEYPLSIRDFVALNLTGFKLPWLSQSERQKVTEMLERTGLKHLANRPMGQASGGEKQKAYLAQALIEEPDLLILDESTASLDPISKNDLLDLVLEINQKFGLTVIFVTHDIALAKKYTQKFLMLTPGKFIQGDSADLSTEEIWGMMEAHV</sequence>
<dbReference type="SUPFAM" id="SSF52540">
    <property type="entry name" value="P-loop containing nucleoside triphosphate hydrolases"/>
    <property type="match status" value="1"/>
</dbReference>
<feature type="domain" description="ABC transporter" evidence="4">
    <location>
        <begin position="6"/>
        <end position="233"/>
    </location>
</feature>
<dbReference type="Gene3D" id="3.40.50.300">
    <property type="entry name" value="P-loop containing nucleotide triphosphate hydrolases"/>
    <property type="match status" value="1"/>
</dbReference>
<evidence type="ECO:0000313" key="6">
    <source>
        <dbReference type="Proteomes" id="UP000028700"/>
    </source>
</evidence>
<dbReference type="InterPro" id="IPR003439">
    <property type="entry name" value="ABC_transporter-like_ATP-bd"/>
</dbReference>
<dbReference type="InterPro" id="IPR003593">
    <property type="entry name" value="AAA+_ATPase"/>
</dbReference>
<evidence type="ECO:0000256" key="3">
    <source>
        <dbReference type="ARBA" id="ARBA00022840"/>
    </source>
</evidence>
<name>A0A081BH59_9LACO</name>
<comment type="caution">
    <text evidence="5">The sequence shown here is derived from an EMBL/GenBank/DDBJ whole genome shotgun (WGS) entry which is preliminary data.</text>
</comment>
<dbReference type="InterPro" id="IPR027417">
    <property type="entry name" value="P-loop_NTPase"/>
</dbReference>
<reference evidence="5" key="1">
    <citation type="journal article" date="2014" name="Genome Announc.">
        <title>Draft Genome Sequence of Lactobacillus oryzae Strain SG293T.</title>
        <authorList>
            <person name="Tanizawa Y."/>
            <person name="Fujisawa T."/>
            <person name="Mochizuki T."/>
            <person name="Kaminuma E."/>
            <person name="Nakamura Y."/>
            <person name="Tohno M."/>
        </authorList>
    </citation>
    <scope>NUCLEOTIDE SEQUENCE [LARGE SCALE GENOMIC DNA]</scope>
    <source>
        <strain evidence="5">SG293</strain>
    </source>
</reference>
<organism evidence="5 6">
    <name type="scientific">Secundilactobacillus oryzae JCM 18671</name>
    <dbReference type="NCBI Taxonomy" id="1291743"/>
    <lineage>
        <taxon>Bacteria</taxon>
        <taxon>Bacillati</taxon>
        <taxon>Bacillota</taxon>
        <taxon>Bacilli</taxon>
        <taxon>Lactobacillales</taxon>
        <taxon>Lactobacillaceae</taxon>
        <taxon>Secundilactobacillus</taxon>
    </lineage>
</organism>
<dbReference type="PROSITE" id="PS50893">
    <property type="entry name" value="ABC_TRANSPORTER_2"/>
    <property type="match status" value="1"/>
</dbReference>
<evidence type="ECO:0000259" key="4">
    <source>
        <dbReference type="PROSITE" id="PS50893"/>
    </source>
</evidence>